<reference evidence="9" key="2">
    <citation type="submission" date="2020-09" db="EMBL/GenBank/DDBJ databases">
        <authorList>
            <person name="Sun Q."/>
            <person name="Kim S."/>
        </authorList>
    </citation>
    <scope>NUCLEOTIDE SEQUENCE</scope>
    <source>
        <strain evidence="9">KCTC 23310</strain>
    </source>
</reference>
<dbReference type="AlphaFoldDB" id="A0A918TPH7"/>
<keyword evidence="5 7" id="KW-1133">Transmembrane helix</keyword>
<dbReference type="GO" id="GO:0005886">
    <property type="term" value="C:plasma membrane"/>
    <property type="evidence" value="ECO:0007669"/>
    <property type="project" value="UniProtKB-SubCell"/>
</dbReference>
<feature type="transmembrane region" description="Helical" evidence="7">
    <location>
        <begin position="21"/>
        <end position="54"/>
    </location>
</feature>
<keyword evidence="3 7" id="KW-1003">Cell membrane</keyword>
<sequence length="179" mass="19646">MFETMIEAVLGFVRDNRDWAFWIALVFALGETVAFVSILIPSTAILIGVGALVATGELSLFPIWAGASIGAVLGSFLSYGLGRYYGESVMQLWPLRNHPELIDKGRNAFRRWGSMAVLIGHFFGPLRAVVFVMAGFSRMPPMVYAPVNVLGCLAWAYVTPTFGEVAGHLIGWIWRALGY</sequence>
<reference evidence="9" key="1">
    <citation type="journal article" date="2014" name="Int. J. Syst. Evol. Microbiol.">
        <title>Complete genome sequence of Corynebacterium casei LMG S-19264T (=DSM 44701T), isolated from a smear-ripened cheese.</title>
        <authorList>
            <consortium name="US DOE Joint Genome Institute (JGI-PGF)"/>
            <person name="Walter F."/>
            <person name="Albersmeier A."/>
            <person name="Kalinowski J."/>
            <person name="Ruckert C."/>
        </authorList>
    </citation>
    <scope>NUCLEOTIDE SEQUENCE</scope>
    <source>
        <strain evidence="9">KCTC 23310</strain>
    </source>
</reference>
<comment type="similarity">
    <text evidence="2 7">Belongs to the DedA family.</text>
</comment>
<feature type="transmembrane region" description="Helical" evidence="7">
    <location>
        <begin position="112"/>
        <end position="134"/>
    </location>
</feature>
<feature type="transmembrane region" description="Helical" evidence="7">
    <location>
        <begin position="60"/>
        <end position="81"/>
    </location>
</feature>
<proteinExistence type="inferred from homology"/>
<comment type="caution">
    <text evidence="9">The sequence shown here is derived from an EMBL/GenBank/DDBJ whole genome shotgun (WGS) entry which is preliminary data.</text>
</comment>
<evidence type="ECO:0000256" key="3">
    <source>
        <dbReference type="ARBA" id="ARBA00022475"/>
    </source>
</evidence>
<evidence type="ECO:0000259" key="8">
    <source>
        <dbReference type="Pfam" id="PF09335"/>
    </source>
</evidence>
<dbReference type="RefSeq" id="WP_189411650.1">
    <property type="nucleotide sequence ID" value="NZ_BMYJ01000006.1"/>
</dbReference>
<dbReference type="PANTHER" id="PTHR30353:SF15">
    <property type="entry name" value="INNER MEMBRANE PROTEIN YABI"/>
    <property type="match status" value="1"/>
</dbReference>
<evidence type="ECO:0000313" key="9">
    <source>
        <dbReference type="EMBL" id="GHC57543.1"/>
    </source>
</evidence>
<dbReference type="Proteomes" id="UP000638981">
    <property type="component" value="Unassembled WGS sequence"/>
</dbReference>
<evidence type="ECO:0000256" key="6">
    <source>
        <dbReference type="ARBA" id="ARBA00023136"/>
    </source>
</evidence>
<keyword evidence="4 7" id="KW-0812">Transmembrane</keyword>
<evidence type="ECO:0000256" key="4">
    <source>
        <dbReference type="ARBA" id="ARBA00022692"/>
    </source>
</evidence>
<gene>
    <name evidence="9" type="ORF">GCM10007315_21230</name>
</gene>
<protein>
    <recommendedName>
        <fullName evidence="8">VTT domain-containing protein</fullName>
    </recommendedName>
</protein>
<accession>A0A918TPH7</accession>
<name>A0A918TPH7_9RHOB</name>
<dbReference type="EMBL" id="BMYJ01000006">
    <property type="protein sequence ID" value="GHC57543.1"/>
    <property type="molecule type" value="Genomic_DNA"/>
</dbReference>
<dbReference type="PANTHER" id="PTHR30353">
    <property type="entry name" value="INNER MEMBRANE PROTEIN DEDA-RELATED"/>
    <property type="match status" value="1"/>
</dbReference>
<dbReference type="Pfam" id="PF09335">
    <property type="entry name" value="VTT_dom"/>
    <property type="match status" value="1"/>
</dbReference>
<keyword evidence="10" id="KW-1185">Reference proteome</keyword>
<evidence type="ECO:0000313" key="10">
    <source>
        <dbReference type="Proteomes" id="UP000638981"/>
    </source>
</evidence>
<evidence type="ECO:0000256" key="7">
    <source>
        <dbReference type="RuleBase" id="RU367016"/>
    </source>
</evidence>
<dbReference type="InterPro" id="IPR032818">
    <property type="entry name" value="DedA-like"/>
</dbReference>
<comment type="subcellular location">
    <subcellularLocation>
        <location evidence="1 7">Cell membrane</location>
        <topology evidence="1 7">Multi-pass membrane protein</topology>
    </subcellularLocation>
</comment>
<organism evidence="9 10">
    <name type="scientific">Neogemmobacter tilapiae</name>
    <dbReference type="NCBI Taxonomy" id="875041"/>
    <lineage>
        <taxon>Bacteria</taxon>
        <taxon>Pseudomonadati</taxon>
        <taxon>Pseudomonadota</taxon>
        <taxon>Alphaproteobacteria</taxon>
        <taxon>Rhodobacterales</taxon>
        <taxon>Paracoccaceae</taxon>
        <taxon>Neogemmobacter</taxon>
    </lineage>
</organism>
<dbReference type="InterPro" id="IPR032816">
    <property type="entry name" value="VTT_dom"/>
</dbReference>
<evidence type="ECO:0000256" key="5">
    <source>
        <dbReference type="ARBA" id="ARBA00022989"/>
    </source>
</evidence>
<feature type="domain" description="VTT" evidence="8">
    <location>
        <begin position="40"/>
        <end position="164"/>
    </location>
</feature>
<evidence type="ECO:0000256" key="2">
    <source>
        <dbReference type="ARBA" id="ARBA00010792"/>
    </source>
</evidence>
<evidence type="ECO:0000256" key="1">
    <source>
        <dbReference type="ARBA" id="ARBA00004651"/>
    </source>
</evidence>
<feature type="transmembrane region" description="Helical" evidence="7">
    <location>
        <begin position="154"/>
        <end position="174"/>
    </location>
</feature>
<keyword evidence="6 7" id="KW-0472">Membrane</keyword>